<evidence type="ECO:0000313" key="3">
    <source>
        <dbReference type="EMBL" id="KAF5835932.1"/>
    </source>
</evidence>
<dbReference type="InterPro" id="IPR036291">
    <property type="entry name" value="NAD(P)-bd_dom_sf"/>
</dbReference>
<organism evidence="3 4">
    <name type="scientific">Dunaliella salina</name>
    <name type="common">Green alga</name>
    <name type="synonym">Protococcus salinus</name>
    <dbReference type="NCBI Taxonomy" id="3046"/>
    <lineage>
        <taxon>Eukaryota</taxon>
        <taxon>Viridiplantae</taxon>
        <taxon>Chlorophyta</taxon>
        <taxon>core chlorophytes</taxon>
        <taxon>Chlorophyceae</taxon>
        <taxon>CS clade</taxon>
        <taxon>Chlamydomonadales</taxon>
        <taxon>Dunaliellaceae</taxon>
        <taxon>Dunaliella</taxon>
    </lineage>
</organism>
<proteinExistence type="inferred from homology"/>
<protein>
    <submittedName>
        <fullName evidence="3">Uncharacterized protein</fullName>
    </submittedName>
</protein>
<comment type="similarity">
    <text evidence="1">Belongs to the short-chain dehydrogenases/reductases (SDR) family.</text>
</comment>
<dbReference type="SUPFAM" id="SSF51735">
    <property type="entry name" value="NAD(P)-binding Rossmann-fold domains"/>
    <property type="match status" value="1"/>
</dbReference>
<sequence>MLQLDGKTTAGRSGSYCCGSTFSSSSSSCCRSSVSGKQGNSSTNSCVPAGGGVGHKEVTNSTACTEEFGLHDNSTRVVMLSSLTHHAGILNWDDMQSEHKYDPFTSYALSKLANTITAVELQRRFEKASQSPDGCAWGNDSAVSAHPGIVNTSLATNFFKTQ</sequence>
<evidence type="ECO:0000313" key="4">
    <source>
        <dbReference type="Proteomes" id="UP000815325"/>
    </source>
</evidence>
<evidence type="ECO:0000256" key="1">
    <source>
        <dbReference type="ARBA" id="ARBA00006484"/>
    </source>
</evidence>
<dbReference type="Gene3D" id="3.40.50.720">
    <property type="entry name" value="NAD(P)-binding Rossmann-like Domain"/>
    <property type="match status" value="1"/>
</dbReference>
<reference evidence="3" key="1">
    <citation type="submission" date="2017-08" db="EMBL/GenBank/DDBJ databases">
        <authorList>
            <person name="Polle J.E."/>
            <person name="Barry K."/>
            <person name="Cushman J."/>
            <person name="Schmutz J."/>
            <person name="Tran D."/>
            <person name="Hathwaick L.T."/>
            <person name="Yim W.C."/>
            <person name="Jenkins J."/>
            <person name="Mckie-Krisberg Z.M."/>
            <person name="Prochnik S."/>
            <person name="Lindquist E."/>
            <person name="Dockter R.B."/>
            <person name="Adam C."/>
            <person name="Molina H."/>
            <person name="Bunkerborg J."/>
            <person name="Jin E."/>
            <person name="Buchheim M."/>
            <person name="Magnuson J."/>
        </authorList>
    </citation>
    <scope>NUCLEOTIDE SEQUENCE</scope>
    <source>
        <strain evidence="3">CCAP 19/18</strain>
    </source>
</reference>
<dbReference type="PANTHER" id="PTHR24320:SF286">
    <property type="entry name" value="NAD(P)-BINDING ROSSMANN-FOLD SUPERFAMILY PROTEIN"/>
    <property type="match status" value="1"/>
</dbReference>
<comment type="caution">
    <text evidence="3">The sequence shown here is derived from an EMBL/GenBank/DDBJ whole genome shotgun (WGS) entry which is preliminary data.</text>
</comment>
<dbReference type="PANTHER" id="PTHR24320">
    <property type="entry name" value="RETINOL DEHYDROGENASE"/>
    <property type="match status" value="1"/>
</dbReference>
<accession>A0ABQ7GMV4</accession>
<name>A0ABQ7GMV4_DUNSA</name>
<dbReference type="EMBL" id="MU069682">
    <property type="protein sequence ID" value="KAF5835932.1"/>
    <property type="molecule type" value="Genomic_DNA"/>
</dbReference>
<gene>
    <name evidence="3" type="ORF">DUNSADRAFT_6643</name>
</gene>
<dbReference type="PROSITE" id="PS51257">
    <property type="entry name" value="PROKAR_LIPOPROTEIN"/>
    <property type="match status" value="1"/>
</dbReference>
<evidence type="ECO:0000256" key="2">
    <source>
        <dbReference type="ARBA" id="ARBA00023002"/>
    </source>
</evidence>
<dbReference type="Proteomes" id="UP000815325">
    <property type="component" value="Unassembled WGS sequence"/>
</dbReference>
<keyword evidence="2" id="KW-0560">Oxidoreductase</keyword>
<keyword evidence="4" id="KW-1185">Reference proteome</keyword>